<protein>
    <recommendedName>
        <fullName evidence="6">L domain-like protein</fullName>
    </recommendedName>
</protein>
<feature type="compositionally biased region" description="Polar residues" evidence="3">
    <location>
        <begin position="270"/>
        <end position="282"/>
    </location>
</feature>
<dbReference type="GO" id="GO:0005737">
    <property type="term" value="C:cytoplasm"/>
    <property type="evidence" value="ECO:0007669"/>
    <property type="project" value="TreeGrafter"/>
</dbReference>
<dbReference type="SMART" id="SM00365">
    <property type="entry name" value="LRR_SD22"/>
    <property type="match status" value="7"/>
</dbReference>
<dbReference type="InterPro" id="IPR032675">
    <property type="entry name" value="LRR_dom_sf"/>
</dbReference>
<feature type="compositionally biased region" description="Pro residues" evidence="3">
    <location>
        <begin position="299"/>
        <end position="310"/>
    </location>
</feature>
<dbReference type="InterPro" id="IPR003591">
    <property type="entry name" value="Leu-rich_rpt_typical-subtyp"/>
</dbReference>
<dbReference type="PROSITE" id="PS51450">
    <property type="entry name" value="LRR"/>
    <property type="match status" value="4"/>
</dbReference>
<feature type="compositionally biased region" description="Low complexity" evidence="3">
    <location>
        <begin position="165"/>
        <end position="181"/>
    </location>
</feature>
<gene>
    <name evidence="4" type="ORF">GSTUAT00005027001</name>
</gene>
<dbReference type="SMART" id="SM00369">
    <property type="entry name" value="LRR_TYP"/>
    <property type="match status" value="9"/>
</dbReference>
<dbReference type="InterPro" id="IPR050216">
    <property type="entry name" value="LRR_domain-containing"/>
</dbReference>
<dbReference type="SUPFAM" id="SSF52058">
    <property type="entry name" value="L domain-like"/>
    <property type="match status" value="2"/>
</dbReference>
<reference evidence="4" key="1">
    <citation type="submission" date="2015-10" db="EMBL/GenBank/DDBJ databases">
        <authorList>
            <person name="Regsiter A."/>
            <person name="william w."/>
        </authorList>
    </citation>
    <scope>NUCLEOTIDE SEQUENCE</scope>
    <source>
        <strain evidence="4">Montdore</strain>
    </source>
</reference>
<name>A0A292PVX7_9PEZI</name>
<dbReference type="PANTHER" id="PTHR48051">
    <property type="match status" value="1"/>
</dbReference>
<feature type="compositionally biased region" description="Low complexity" evidence="3">
    <location>
        <begin position="237"/>
        <end position="252"/>
    </location>
</feature>
<evidence type="ECO:0000256" key="2">
    <source>
        <dbReference type="ARBA" id="ARBA00022737"/>
    </source>
</evidence>
<feature type="region of interest" description="Disordered" evidence="3">
    <location>
        <begin position="1"/>
        <end position="321"/>
    </location>
</feature>
<dbReference type="AlphaFoldDB" id="A0A292PVX7"/>
<evidence type="ECO:0000256" key="3">
    <source>
        <dbReference type="SAM" id="MobiDB-lite"/>
    </source>
</evidence>
<dbReference type="SMART" id="SM00364">
    <property type="entry name" value="LRR_BAC"/>
    <property type="match status" value="6"/>
</dbReference>
<keyword evidence="1" id="KW-0433">Leucine-rich repeat</keyword>
<dbReference type="Proteomes" id="UP001412239">
    <property type="component" value="Unassembled WGS sequence"/>
</dbReference>
<dbReference type="Gene3D" id="3.80.10.10">
    <property type="entry name" value="Ribonuclease Inhibitor"/>
    <property type="match status" value="2"/>
</dbReference>
<evidence type="ECO:0000313" key="4">
    <source>
        <dbReference type="EMBL" id="CUS10885.1"/>
    </source>
</evidence>
<sequence length="971" mass="104338">MGEGREVDSPVTEAPTDGDVNEVGEMVSEVEEGESPRPATTSPILATAVPALAGFPQRTLSSRLPRPRKVSPNIPPPITIGSLRHAVSKEILPSARTSKVPPPRGPPAIPKRGQVAGGAAVSPTDPPGSPVIRTPRRSNFGAPDHASHTAASLAKRASVPSLNRKPSAPSLSRKASSSQLQHSTVLTPPGRRTSDINGNVAPRLARKPSASQLTISKRPSNSQLAKKPSVTQLNTLAAAASPSPTPFRRAASTHLPSQQSPTVAKIPNRPSLSQLRQASAGSNGAPAPQLQKNQKPATPYAPGPESPPPKKAPRAASQSLRDTIAKARAAHRAMSNTAKPSASLVNPVTAGATNNDLNGFNFSSEDPFNQAIFGEGGSAKVLKQRIKTARVEGRLNISNLQLGEIPGDVYKMYETAEEDLASNETNDGPKWYESVDLVRFVGADNEIETISEDLVRQFGGLASIDMHNNLLMALPHNFGGLAELTVLNLANNKLSKGALSIICQISSLVDLKLAKNGLEGELDSSISRLTNLEILELQENNLEYLPSSLGQLSKLHVLNISHNIIRSIPFESLLRCQLHELTASNNKLKGTLFPREVTRLDSLHSLDVRNNHISVFSEGVVLSSLQQLFATNNSLTSFPPVTGWEELLVFLVDSNRLDSLPDGLVGLHRVRTIDVSANNIKTLDARVGIMEGLEVLKFDGNPLRERQLLGMSIADLKRTLKGRLAPPEIVIAKAEDDDPTVVDDSAGSRPQAISENSKILEVGRGGALDLASKNYEDLPKELMDTVRGTPSSVSLLHNRLTAFPSSLEIFALGLTSLNIGHNKLSGNSYFPNKMSLTSLTTLILQANSITSLRPLIENLDAPKLDTLDVSANRLTSIEGIRPTFPHLIAFYARDNQITEIPVDSVDGIRILDLSSNAITSLPPKLGTLSSIRELRVGGNLFKVPRWQVLEKGTESVMQWLRGRLPVDEQVE</sequence>
<keyword evidence="2" id="KW-0677">Repeat</keyword>
<accession>A0A292PVX7</accession>
<feature type="compositionally biased region" description="Pro residues" evidence="3">
    <location>
        <begin position="100"/>
        <end position="109"/>
    </location>
</feature>
<dbReference type="EMBL" id="LN891037">
    <property type="protein sequence ID" value="CUS10885.1"/>
    <property type="molecule type" value="Genomic_DNA"/>
</dbReference>
<evidence type="ECO:0008006" key="6">
    <source>
        <dbReference type="Google" id="ProtNLM"/>
    </source>
</evidence>
<keyword evidence="5" id="KW-1185">Reference proteome</keyword>
<evidence type="ECO:0000256" key="1">
    <source>
        <dbReference type="ARBA" id="ARBA00022614"/>
    </source>
</evidence>
<proteinExistence type="predicted"/>
<organism evidence="4 5">
    <name type="scientific">Tuber aestivum</name>
    <name type="common">summer truffle</name>
    <dbReference type="NCBI Taxonomy" id="59557"/>
    <lineage>
        <taxon>Eukaryota</taxon>
        <taxon>Fungi</taxon>
        <taxon>Dikarya</taxon>
        <taxon>Ascomycota</taxon>
        <taxon>Pezizomycotina</taxon>
        <taxon>Pezizomycetes</taxon>
        <taxon>Pezizales</taxon>
        <taxon>Tuberaceae</taxon>
        <taxon>Tuber</taxon>
    </lineage>
</organism>
<evidence type="ECO:0000313" key="5">
    <source>
        <dbReference type="Proteomes" id="UP001412239"/>
    </source>
</evidence>
<feature type="compositionally biased region" description="Polar residues" evidence="3">
    <location>
        <begin position="209"/>
        <end position="235"/>
    </location>
</feature>
<dbReference type="PANTHER" id="PTHR48051:SF1">
    <property type="entry name" value="RAS SUPPRESSOR PROTEIN 1"/>
    <property type="match status" value="1"/>
</dbReference>
<dbReference type="InterPro" id="IPR001611">
    <property type="entry name" value="Leu-rich_rpt"/>
</dbReference>